<dbReference type="AlphaFoldDB" id="A0A1G6V8E3"/>
<sequence length="51" mass="5841">MLRWPKVSEVVSKYTMNRLLRPMKNCPRNDDPGGVVRQQQGLLVDEGSLEV</sequence>
<gene>
    <name evidence="1" type="ORF">SAMN04488024_1068</name>
</gene>
<reference evidence="2" key="1">
    <citation type="submission" date="2016-10" db="EMBL/GenBank/DDBJ databases">
        <authorList>
            <person name="Varghese N."/>
            <person name="Submissions S."/>
        </authorList>
    </citation>
    <scope>NUCLEOTIDE SEQUENCE [LARGE SCALE GENOMIC DNA]</scope>
    <source>
        <strain evidence="2">DSM 18609</strain>
    </source>
</reference>
<protein>
    <submittedName>
        <fullName evidence="1">Uncharacterized protein</fullName>
    </submittedName>
</protein>
<dbReference type="EMBL" id="FMZH01000006">
    <property type="protein sequence ID" value="SDD49116.1"/>
    <property type="molecule type" value="Genomic_DNA"/>
</dbReference>
<name>A0A1G6V8E3_9SPHI</name>
<accession>A0A1G6V8E3</accession>
<evidence type="ECO:0000313" key="1">
    <source>
        <dbReference type="EMBL" id="SDD49116.1"/>
    </source>
</evidence>
<keyword evidence="2" id="KW-1185">Reference proteome</keyword>
<proteinExistence type="predicted"/>
<evidence type="ECO:0000313" key="2">
    <source>
        <dbReference type="Proteomes" id="UP000199455"/>
    </source>
</evidence>
<organism evidence="1 2">
    <name type="scientific">Pedobacter soli</name>
    <dbReference type="NCBI Taxonomy" id="390242"/>
    <lineage>
        <taxon>Bacteria</taxon>
        <taxon>Pseudomonadati</taxon>
        <taxon>Bacteroidota</taxon>
        <taxon>Sphingobacteriia</taxon>
        <taxon>Sphingobacteriales</taxon>
        <taxon>Sphingobacteriaceae</taxon>
        <taxon>Pedobacter</taxon>
    </lineage>
</organism>
<dbReference type="Proteomes" id="UP000199455">
    <property type="component" value="Unassembled WGS sequence"/>
</dbReference>